<dbReference type="GO" id="GO:0034599">
    <property type="term" value="P:cellular response to oxidative stress"/>
    <property type="evidence" value="ECO:0007669"/>
    <property type="project" value="InterPro"/>
</dbReference>
<dbReference type="Gene3D" id="1.10.520.10">
    <property type="match status" value="1"/>
</dbReference>
<dbReference type="EMBL" id="MCFJ01000004">
    <property type="protein sequence ID" value="ORY67207.1"/>
    <property type="molecule type" value="Genomic_DNA"/>
</dbReference>
<feature type="domain" description="Plant heme peroxidase family profile" evidence="6">
    <location>
        <begin position="86"/>
        <end position="170"/>
    </location>
</feature>
<dbReference type="GO" id="GO:0000302">
    <property type="term" value="P:response to reactive oxygen species"/>
    <property type="evidence" value="ECO:0007669"/>
    <property type="project" value="TreeGrafter"/>
</dbReference>
<keyword evidence="2" id="KW-0349">Heme</keyword>
<evidence type="ECO:0000313" key="7">
    <source>
        <dbReference type="EMBL" id="ORY67207.1"/>
    </source>
</evidence>
<dbReference type="SUPFAM" id="SSF48113">
    <property type="entry name" value="Heme-dependent peroxidases"/>
    <property type="match status" value="1"/>
</dbReference>
<evidence type="ECO:0000259" key="6">
    <source>
        <dbReference type="Pfam" id="PF00141"/>
    </source>
</evidence>
<organism evidence="7 8">
    <name type="scientific">Pseudomassariella vexata</name>
    <dbReference type="NCBI Taxonomy" id="1141098"/>
    <lineage>
        <taxon>Eukaryota</taxon>
        <taxon>Fungi</taxon>
        <taxon>Dikarya</taxon>
        <taxon>Ascomycota</taxon>
        <taxon>Pezizomycotina</taxon>
        <taxon>Sordariomycetes</taxon>
        <taxon>Xylariomycetidae</taxon>
        <taxon>Amphisphaeriales</taxon>
        <taxon>Pseudomassariaceae</taxon>
        <taxon>Pseudomassariella</taxon>
    </lineage>
</organism>
<dbReference type="InterPro" id="IPR044831">
    <property type="entry name" value="Ccp1-like"/>
</dbReference>
<accession>A0A1Y2E6Z3</accession>
<dbReference type="InterPro" id="IPR002016">
    <property type="entry name" value="Haem_peroxidase"/>
</dbReference>
<dbReference type="Pfam" id="PF00141">
    <property type="entry name" value="peroxidase"/>
    <property type="match status" value="1"/>
</dbReference>
<comment type="similarity">
    <text evidence="4">Belongs to the peroxidase family.</text>
</comment>
<keyword evidence="2" id="KW-0479">Metal-binding</keyword>
<dbReference type="GO" id="GO:0020037">
    <property type="term" value="F:heme binding"/>
    <property type="evidence" value="ECO:0007669"/>
    <property type="project" value="UniProtKB-UniRule"/>
</dbReference>
<gene>
    <name evidence="7" type="ORF">BCR38DRAFT_456038</name>
</gene>
<keyword evidence="2" id="KW-0408">Iron</keyword>
<name>A0A1Y2E6Z3_9PEZI</name>
<dbReference type="RefSeq" id="XP_040717831.1">
    <property type="nucleotide sequence ID" value="XM_040861865.1"/>
</dbReference>
<sequence length="333" mass="36716">MGKQMAEIMAHRADDDNGPDMFDSTELLGDLLTLLDAEPTPVESDETYKVPGPLKSKECTRDTCCVWKSIADEMAAQFRGSSGRCSRFARMAVRLGFHDTGAWSKDFAGQTGGGDGSICLTSEVTQSENNGLQDMCAKMNQWYNKWKKQFGYSSVTMADLIQMGANVATVVWNLARPHGLVALVVAHTTSQQNLADTSRAGDPQDSTPGVWDVLFYGQTQGTARTPKRVFKFSSDIALSQHPKTKPEWQEFAGNGDQKHWNEDYAREYIRLSLLGVLPPAVRKTSYRAPDQDMADKWLSTLARSSTAKKVADILERGEAIMASAINLTRDLST</sequence>
<dbReference type="STRING" id="1141098.A0A1Y2E6Z3"/>
<keyword evidence="3 5" id="KW-0560">Oxidoreductase</keyword>
<dbReference type="OrthoDB" id="2113341at2759"/>
<proteinExistence type="inferred from homology"/>
<evidence type="ECO:0000256" key="4">
    <source>
        <dbReference type="RuleBase" id="RU004241"/>
    </source>
</evidence>
<evidence type="ECO:0000313" key="8">
    <source>
        <dbReference type="Proteomes" id="UP000193689"/>
    </source>
</evidence>
<dbReference type="GO" id="GO:0042744">
    <property type="term" value="P:hydrogen peroxide catabolic process"/>
    <property type="evidence" value="ECO:0007669"/>
    <property type="project" value="TreeGrafter"/>
</dbReference>
<evidence type="ECO:0000256" key="1">
    <source>
        <dbReference type="ARBA" id="ARBA00022559"/>
    </source>
</evidence>
<dbReference type="PANTHER" id="PTHR31356:SF66">
    <property type="entry name" value="CATALASE-PEROXIDASE"/>
    <property type="match status" value="1"/>
</dbReference>
<dbReference type="Proteomes" id="UP000193689">
    <property type="component" value="Unassembled WGS sequence"/>
</dbReference>
<reference evidence="7 8" key="1">
    <citation type="submission" date="2016-07" db="EMBL/GenBank/DDBJ databases">
        <title>Pervasive Adenine N6-methylation of Active Genes in Fungi.</title>
        <authorList>
            <consortium name="DOE Joint Genome Institute"/>
            <person name="Mondo S.J."/>
            <person name="Dannebaum R.O."/>
            <person name="Kuo R.C."/>
            <person name="Labutti K."/>
            <person name="Haridas S."/>
            <person name="Kuo A."/>
            <person name="Salamov A."/>
            <person name="Ahrendt S.R."/>
            <person name="Lipzen A."/>
            <person name="Sullivan W."/>
            <person name="Andreopoulos W.B."/>
            <person name="Clum A."/>
            <person name="Lindquist E."/>
            <person name="Daum C."/>
            <person name="Ramamoorthy G.K."/>
            <person name="Gryganskyi A."/>
            <person name="Culley D."/>
            <person name="Magnuson J.K."/>
            <person name="James T.Y."/>
            <person name="O'Malley M.A."/>
            <person name="Stajich J.E."/>
            <person name="Spatafora J.W."/>
            <person name="Visel A."/>
            <person name="Grigoriev I.V."/>
        </authorList>
    </citation>
    <scope>NUCLEOTIDE SEQUENCE [LARGE SCALE GENOMIC DNA]</scope>
    <source>
        <strain evidence="7 8">CBS 129021</strain>
    </source>
</reference>
<evidence type="ECO:0000256" key="3">
    <source>
        <dbReference type="ARBA" id="ARBA00023002"/>
    </source>
</evidence>
<comment type="caution">
    <text evidence="7">The sequence shown here is derived from an EMBL/GenBank/DDBJ whole genome shotgun (WGS) entry which is preliminary data.</text>
</comment>
<dbReference type="PANTHER" id="PTHR31356">
    <property type="entry name" value="THYLAKOID LUMENAL 29 KDA PROTEIN, CHLOROPLASTIC-RELATED"/>
    <property type="match status" value="1"/>
</dbReference>
<dbReference type="InterPro" id="IPR010255">
    <property type="entry name" value="Haem_peroxidase_sf"/>
</dbReference>
<keyword evidence="8" id="KW-1185">Reference proteome</keyword>
<protein>
    <recommendedName>
        <fullName evidence="5">Peroxidase</fullName>
        <ecNumber evidence="5">1.11.1.-</ecNumber>
    </recommendedName>
</protein>
<dbReference type="InParanoid" id="A0A1Y2E6Z3"/>
<keyword evidence="1 5" id="KW-0575">Peroxidase</keyword>
<dbReference type="Gene3D" id="1.10.420.10">
    <property type="entry name" value="Peroxidase, domain 2"/>
    <property type="match status" value="1"/>
</dbReference>
<dbReference type="GO" id="GO:0046872">
    <property type="term" value="F:metal ion binding"/>
    <property type="evidence" value="ECO:0007669"/>
    <property type="project" value="UniProtKB-UniRule"/>
</dbReference>
<dbReference type="AlphaFoldDB" id="A0A1Y2E6Z3"/>
<dbReference type="GO" id="GO:0004601">
    <property type="term" value="F:peroxidase activity"/>
    <property type="evidence" value="ECO:0007669"/>
    <property type="project" value="UniProtKB-KW"/>
</dbReference>
<dbReference type="EC" id="1.11.1.-" evidence="5"/>
<evidence type="ECO:0000256" key="5">
    <source>
        <dbReference type="RuleBase" id="RU363051"/>
    </source>
</evidence>
<dbReference type="GeneID" id="63778077"/>
<evidence type="ECO:0000256" key="2">
    <source>
        <dbReference type="ARBA" id="ARBA00022617"/>
    </source>
</evidence>